<dbReference type="EMBL" id="CAJGYO010000001">
    <property type="protein sequence ID" value="CAD6202586.1"/>
    <property type="molecule type" value="Genomic_DNA"/>
</dbReference>
<evidence type="ECO:0000256" key="1">
    <source>
        <dbReference type="SAM" id="MobiDB-lite"/>
    </source>
</evidence>
<protein>
    <recommendedName>
        <fullName evidence="2">Calmodulin-binding domain-containing protein</fullName>
    </recommendedName>
</protein>
<feature type="compositionally biased region" description="Basic and acidic residues" evidence="1">
    <location>
        <begin position="342"/>
        <end position="357"/>
    </location>
</feature>
<dbReference type="AlphaFoldDB" id="A0A811MCS8"/>
<feature type="compositionally biased region" description="Acidic residues" evidence="1">
    <location>
        <begin position="773"/>
        <end position="785"/>
    </location>
</feature>
<dbReference type="Pfam" id="PF07839">
    <property type="entry name" value="CaM_binding"/>
    <property type="match status" value="1"/>
</dbReference>
<feature type="compositionally biased region" description="Polar residues" evidence="1">
    <location>
        <begin position="622"/>
        <end position="633"/>
    </location>
</feature>
<feature type="region of interest" description="Disordered" evidence="1">
    <location>
        <begin position="334"/>
        <end position="357"/>
    </location>
</feature>
<name>A0A811MCS8_9POAL</name>
<dbReference type="GO" id="GO:0005516">
    <property type="term" value="F:calmodulin binding"/>
    <property type="evidence" value="ECO:0007669"/>
    <property type="project" value="InterPro"/>
</dbReference>
<reference evidence="3" key="1">
    <citation type="submission" date="2020-10" db="EMBL/GenBank/DDBJ databases">
        <authorList>
            <person name="Han B."/>
            <person name="Lu T."/>
            <person name="Zhao Q."/>
            <person name="Huang X."/>
            <person name="Zhao Y."/>
        </authorList>
    </citation>
    <scope>NUCLEOTIDE SEQUENCE</scope>
</reference>
<dbReference type="Proteomes" id="UP000604825">
    <property type="component" value="Unassembled WGS sequence"/>
</dbReference>
<feature type="compositionally biased region" description="Polar residues" evidence="1">
    <location>
        <begin position="758"/>
        <end position="771"/>
    </location>
</feature>
<keyword evidence="4" id="KW-1185">Reference proteome</keyword>
<dbReference type="SMART" id="SM01054">
    <property type="entry name" value="CaM_binding"/>
    <property type="match status" value="1"/>
</dbReference>
<sequence length="785" mass="85880">MSKDLEKDSPSGTTPTTSVSPLESKKNEKTLPNYLRATRGSCHDFCKYGHKNPSGEEPGFSGGRRKKLPAHLNNLTLHRSAILDRSKDVFSLPDRSKDVKNRSISLAKSSISLGEAERFAPKKTSANRKGVPSSEHMVPRTATPSQHKSLNSDGRKMHSIVAQKAPTNLRRSNGVPKIDKKETMPAKGAIFPAKSKFPEKTLLEKPRNVDRVTMAHQSLHNRPAYSPTKLNMVKQGPVASQASSKHLLSKRKNTPEGPVAANITRMHAKAGQSPKRSSNSNINGKEGSDMPRSSLSLEPKLTASVEVQIDDPQITGYYIDSTLAELSPAITEYVDNSPAPEETSKSISEDDGVGRTEKSEVLGGEALLESTIALELQQSLDGKNFSAILGESDLEHKLPEHNIVHNEASTDCDGQTDYAALCQLPEQVTTVENADVYDFISTQSNSKIEDDQVEVNASVESLISEGKKEMEVHEDFERSPGLLVVDKKHNEEPESCLDLASGNAAENDTAGKVFDSRMNNSASHCQSISETSSDGGLLEEPKSMLIEPSVFAGDELASISNENTSEQDGLKSRIFIPRQSPEELSDNEFYEEYDFKLSESDESGTEDEETTINKNRDESLKSGGQRSRRTSTLELDDASLTPYKLKFKRGKIVELPPDSIGPRRLKFRRKSANEASNCESPPARRIYRRNSTSNAVPTDVESPGVKLRHQDAQEKKDAQGLFNNIIEETASKLVESRKTKVKALVGAFETVISLQDGKPTSLTAQAGNSQDLIPDDEGNAPEETG</sequence>
<dbReference type="InterPro" id="IPR012417">
    <property type="entry name" value="CaM-bd_dom_pln"/>
</dbReference>
<feature type="region of interest" description="Disordered" evidence="1">
    <location>
        <begin position="562"/>
        <end position="634"/>
    </location>
</feature>
<feature type="compositionally biased region" description="Polar residues" evidence="1">
    <location>
        <begin position="274"/>
        <end position="283"/>
    </location>
</feature>
<evidence type="ECO:0000259" key="2">
    <source>
        <dbReference type="SMART" id="SM01054"/>
    </source>
</evidence>
<dbReference type="OrthoDB" id="766386at2759"/>
<feature type="compositionally biased region" description="Basic and acidic residues" evidence="1">
    <location>
        <begin position="196"/>
        <end position="208"/>
    </location>
</feature>
<organism evidence="3 4">
    <name type="scientific">Miscanthus lutarioriparius</name>
    <dbReference type="NCBI Taxonomy" id="422564"/>
    <lineage>
        <taxon>Eukaryota</taxon>
        <taxon>Viridiplantae</taxon>
        <taxon>Streptophyta</taxon>
        <taxon>Embryophyta</taxon>
        <taxon>Tracheophyta</taxon>
        <taxon>Spermatophyta</taxon>
        <taxon>Magnoliopsida</taxon>
        <taxon>Liliopsida</taxon>
        <taxon>Poales</taxon>
        <taxon>Poaceae</taxon>
        <taxon>PACMAD clade</taxon>
        <taxon>Panicoideae</taxon>
        <taxon>Andropogonodae</taxon>
        <taxon>Andropogoneae</taxon>
        <taxon>Saccharinae</taxon>
        <taxon>Miscanthus</taxon>
    </lineage>
</organism>
<feature type="domain" description="Calmodulin-binding" evidence="2">
    <location>
        <begin position="641"/>
        <end position="753"/>
    </location>
</feature>
<proteinExistence type="predicted"/>
<comment type="caution">
    <text evidence="3">The sequence shown here is derived from an EMBL/GenBank/DDBJ whole genome shotgun (WGS) entry which is preliminary data.</text>
</comment>
<feature type="region of interest" description="Disordered" evidence="1">
    <location>
        <begin position="668"/>
        <end position="708"/>
    </location>
</feature>
<dbReference type="PANTHER" id="PTHR33349">
    <property type="entry name" value="EMB|CAB62594.1"/>
    <property type="match status" value="1"/>
</dbReference>
<feature type="region of interest" description="Disordered" evidence="1">
    <location>
        <begin position="755"/>
        <end position="785"/>
    </location>
</feature>
<feature type="region of interest" description="Disordered" evidence="1">
    <location>
        <begin position="1"/>
        <end position="34"/>
    </location>
</feature>
<feature type="region of interest" description="Disordered" evidence="1">
    <location>
        <begin position="234"/>
        <end position="297"/>
    </location>
</feature>
<evidence type="ECO:0000313" key="4">
    <source>
        <dbReference type="Proteomes" id="UP000604825"/>
    </source>
</evidence>
<feature type="compositionally biased region" description="Acidic residues" evidence="1">
    <location>
        <begin position="600"/>
        <end position="610"/>
    </location>
</feature>
<feature type="compositionally biased region" description="Acidic residues" evidence="1">
    <location>
        <begin position="583"/>
        <end position="592"/>
    </location>
</feature>
<dbReference type="PANTHER" id="PTHR33349:SF41">
    <property type="entry name" value="EMB|CAB62594.1"/>
    <property type="match status" value="1"/>
</dbReference>
<feature type="region of interest" description="Disordered" evidence="1">
    <location>
        <begin position="115"/>
        <end position="208"/>
    </location>
</feature>
<accession>A0A811MCS8</accession>
<feature type="compositionally biased region" description="Polar residues" evidence="1">
    <location>
        <begin position="142"/>
        <end position="152"/>
    </location>
</feature>
<feature type="compositionally biased region" description="Low complexity" evidence="1">
    <location>
        <begin position="10"/>
        <end position="21"/>
    </location>
</feature>
<gene>
    <name evidence="3" type="ORF">NCGR_LOCUS874</name>
</gene>
<evidence type="ECO:0000313" key="3">
    <source>
        <dbReference type="EMBL" id="CAD6202586.1"/>
    </source>
</evidence>